<reference evidence="14" key="1">
    <citation type="submission" date="2025-08" db="UniProtKB">
        <authorList>
            <consortium name="RefSeq"/>
        </authorList>
    </citation>
    <scope>IDENTIFICATION</scope>
</reference>
<dbReference type="GeneID" id="106821548"/>
<feature type="region of interest" description="Disordered" evidence="10">
    <location>
        <begin position="267"/>
        <end position="300"/>
    </location>
</feature>
<dbReference type="PRINTS" id="PR01284">
    <property type="entry name" value="NUCLEARECPTR"/>
</dbReference>
<feature type="domain" description="NR LBD" evidence="12">
    <location>
        <begin position="677"/>
        <end position="909"/>
    </location>
</feature>
<feature type="compositionally biased region" description="Low complexity" evidence="10">
    <location>
        <begin position="341"/>
        <end position="352"/>
    </location>
</feature>
<feature type="region of interest" description="Disordered" evidence="10">
    <location>
        <begin position="655"/>
        <end position="677"/>
    </location>
</feature>
<comment type="subcellular location">
    <subcellularLocation>
        <location evidence="1">Nucleus</location>
    </subcellularLocation>
</comment>
<dbReference type="PROSITE" id="PS51843">
    <property type="entry name" value="NR_LBD"/>
    <property type="match status" value="1"/>
</dbReference>
<keyword evidence="3" id="KW-0863">Zinc-finger</keyword>
<dbReference type="InterPro" id="IPR003070">
    <property type="entry name" value="NR4A1-3"/>
</dbReference>
<evidence type="ECO:0000256" key="8">
    <source>
        <dbReference type="ARBA" id="ARBA00023170"/>
    </source>
</evidence>
<dbReference type="Proteomes" id="UP000695022">
    <property type="component" value="Unplaced"/>
</dbReference>
<evidence type="ECO:0000256" key="2">
    <source>
        <dbReference type="ARBA" id="ARBA00022723"/>
    </source>
</evidence>
<evidence type="ECO:0000256" key="1">
    <source>
        <dbReference type="ARBA" id="ARBA00004123"/>
    </source>
</evidence>
<feature type="compositionally biased region" description="Low complexity" evidence="10">
    <location>
        <begin position="473"/>
        <end position="492"/>
    </location>
</feature>
<name>A0ABM1FBT1_PRICU</name>
<dbReference type="PANTHER" id="PTHR24085:SF4">
    <property type="entry name" value="NUCLEAR HORMONE RECEPTOR HR38-RELATED"/>
    <property type="match status" value="1"/>
</dbReference>
<feature type="compositionally biased region" description="Polar residues" evidence="10">
    <location>
        <begin position="131"/>
        <end position="162"/>
    </location>
</feature>
<dbReference type="SMART" id="SM00399">
    <property type="entry name" value="ZnF_C4"/>
    <property type="match status" value="1"/>
</dbReference>
<keyword evidence="6" id="KW-0238">DNA-binding</keyword>
<dbReference type="InterPro" id="IPR001723">
    <property type="entry name" value="Nuclear_hrmn_rcpt"/>
</dbReference>
<dbReference type="InterPro" id="IPR035500">
    <property type="entry name" value="NHR-like_dom_sf"/>
</dbReference>
<accession>A0ABM1FBT1</accession>
<evidence type="ECO:0000259" key="11">
    <source>
        <dbReference type="PROSITE" id="PS51030"/>
    </source>
</evidence>
<feature type="compositionally biased region" description="Basic residues" evidence="10">
    <location>
        <begin position="30"/>
        <end position="49"/>
    </location>
</feature>
<dbReference type="PANTHER" id="PTHR24085">
    <property type="entry name" value="NUCLEAR HORMONE RECEPTOR"/>
    <property type="match status" value="1"/>
</dbReference>
<feature type="compositionally biased region" description="Polar residues" evidence="10">
    <location>
        <begin position="384"/>
        <end position="394"/>
    </location>
</feature>
<feature type="region of interest" description="Disordered" evidence="10">
    <location>
        <begin position="27"/>
        <end position="162"/>
    </location>
</feature>
<dbReference type="Pfam" id="PF00104">
    <property type="entry name" value="Hormone_recep"/>
    <property type="match status" value="1"/>
</dbReference>
<dbReference type="SUPFAM" id="SSF57716">
    <property type="entry name" value="Glucocorticoid receptor-like (DNA-binding domain)"/>
    <property type="match status" value="1"/>
</dbReference>
<feature type="domain" description="Nuclear receptor" evidence="11">
    <location>
        <begin position="578"/>
        <end position="653"/>
    </location>
</feature>
<keyword evidence="7" id="KW-0804">Transcription</keyword>
<dbReference type="PROSITE" id="PS00031">
    <property type="entry name" value="NUCLEAR_REC_DBD_1"/>
    <property type="match status" value="1"/>
</dbReference>
<dbReference type="PRINTS" id="PR00047">
    <property type="entry name" value="STROIDFINGER"/>
</dbReference>
<keyword evidence="13" id="KW-1185">Reference proteome</keyword>
<feature type="region of interest" description="Disordered" evidence="10">
    <location>
        <begin position="222"/>
        <end position="254"/>
    </location>
</feature>
<evidence type="ECO:0000313" key="13">
    <source>
        <dbReference type="Proteomes" id="UP000695022"/>
    </source>
</evidence>
<evidence type="ECO:0000256" key="6">
    <source>
        <dbReference type="ARBA" id="ARBA00023125"/>
    </source>
</evidence>
<evidence type="ECO:0000259" key="12">
    <source>
        <dbReference type="PROSITE" id="PS51843"/>
    </source>
</evidence>
<keyword evidence="2" id="KW-0479">Metal-binding</keyword>
<dbReference type="Gene3D" id="3.30.50.10">
    <property type="entry name" value="Erythroid Transcription Factor GATA-1, subunit A"/>
    <property type="match status" value="1"/>
</dbReference>
<dbReference type="Gene3D" id="1.10.565.10">
    <property type="entry name" value="Retinoid X Receptor"/>
    <property type="match status" value="1"/>
</dbReference>
<keyword evidence="5" id="KW-0805">Transcription regulation</keyword>
<sequence length="912" mass="100193">MTSMAVQTKLRCIRLQQGLVARLRSSVTPRARKQLPVRTQRRATARPVRHQSAQQLPVPSPVGSQPAPCRHQSTHKTPPCVTSRLTAHNSPVRHQSAHSSPVRHQSAHSSPVRYPSPYGERHGTSPHRSPVRQTSPIANNGSGISFLPQQSPAPTSGTGSYNQQSMLPLQTQSDQQLTAVGKAEFGQALVDSVSLFGLAQLLQSQESVNDDEQRYVDYPLEPPSGYKQHTPLPSFQDTYFHRPDGFNEGTSSGAFQQAPNVAQLTDVYQSQSAVSSSPYHAPSPTHQSQHAQSPTGSHYSQMQDVGQVFQTDSAAQYYPQPPPPQLSRGRSKPMLQRQDSVHSVGSVGSIGSPAPSTPYRRDSYAGSPCSFASDKSQFKRQDSFGGSCSPASSFRSDRPPIQKQDSFGGLSMASSVGSPASHHSERTFQRQDSFGAMSPSSYQGSTYAEDMSPVPSVFDMDESMSMPSTPSLQTQQSFGFYSGQQQQQQQQQPAGSLPSPDTNYQIQTSSVGLGYQANVRVGIMQGVMPPGGPLPPLDLGAAFPVEQSGMGQSSMHSPATPPTPTSRQASPSSPVNPSQLCAVCGDNAACQHYGVRTCEGCKGFFKRTVQKNAKYVCLGNKECPVDKRRRNRCQFCRFQKCLFVGMVKEVVRSDGLKGRRGRLPSKPKSPQESPPSPPISLITALVRAHVDTTPEIANLDYSNFIEYDEPLSDTEQVKQFFDLLTSSIDVIKTWAEKIPGFVELCKEDQDLLFQSACLELLVLRLAYRMNPGDEKLVFCNGVVLSLTQCERSFGEWMQAIMDFSSSLHAMNLDISAFACMCALTLITERHGLKQSDKMEQLQMKIVNSLRDHCTYNAEAQKKPHYFSRVLSKIPELRSLSVAGLQRIFYHKLAELVPLPKLFENMFETTLPF</sequence>
<feature type="region of interest" description="Disordered" evidence="10">
    <location>
        <begin position="538"/>
        <end position="573"/>
    </location>
</feature>
<proteinExistence type="predicted"/>
<protein>
    <submittedName>
        <fullName evidence="14">Nuclear receptor subfamily 4 group A member 2-like</fullName>
    </submittedName>
</protein>
<keyword evidence="8" id="KW-0675">Receptor</keyword>
<dbReference type="PROSITE" id="PS51030">
    <property type="entry name" value="NUCLEAR_REC_DBD_2"/>
    <property type="match status" value="1"/>
</dbReference>
<dbReference type="RefSeq" id="XP_014681902.1">
    <property type="nucleotide sequence ID" value="XM_014826416.1"/>
</dbReference>
<dbReference type="PRINTS" id="PR00398">
    <property type="entry name" value="STRDHORMONER"/>
</dbReference>
<evidence type="ECO:0000256" key="5">
    <source>
        <dbReference type="ARBA" id="ARBA00023015"/>
    </source>
</evidence>
<feature type="compositionally biased region" description="Polar residues" evidence="10">
    <location>
        <begin position="83"/>
        <end position="109"/>
    </location>
</feature>
<dbReference type="CDD" id="cd06969">
    <property type="entry name" value="NR_DBD_NGFI-B"/>
    <property type="match status" value="1"/>
</dbReference>
<evidence type="ECO:0000256" key="4">
    <source>
        <dbReference type="ARBA" id="ARBA00022833"/>
    </source>
</evidence>
<dbReference type="InterPro" id="IPR000536">
    <property type="entry name" value="Nucl_hrmn_rcpt_lig-bd"/>
</dbReference>
<evidence type="ECO:0000313" key="14">
    <source>
        <dbReference type="RefSeq" id="XP_014681902.1"/>
    </source>
</evidence>
<dbReference type="Pfam" id="PF00105">
    <property type="entry name" value="zf-C4"/>
    <property type="match status" value="1"/>
</dbReference>
<keyword evidence="9" id="KW-0539">Nucleus</keyword>
<evidence type="ECO:0000256" key="10">
    <source>
        <dbReference type="SAM" id="MobiDB-lite"/>
    </source>
</evidence>
<evidence type="ECO:0000256" key="3">
    <source>
        <dbReference type="ARBA" id="ARBA00022771"/>
    </source>
</evidence>
<keyword evidence="4" id="KW-0862">Zinc</keyword>
<organism evidence="13 14">
    <name type="scientific">Priapulus caudatus</name>
    <name type="common">Priapulid worm</name>
    <dbReference type="NCBI Taxonomy" id="37621"/>
    <lineage>
        <taxon>Eukaryota</taxon>
        <taxon>Metazoa</taxon>
        <taxon>Ecdysozoa</taxon>
        <taxon>Scalidophora</taxon>
        <taxon>Priapulida</taxon>
        <taxon>Priapulimorpha</taxon>
        <taxon>Priapulimorphida</taxon>
        <taxon>Priapulidae</taxon>
        <taxon>Priapulus</taxon>
    </lineage>
</organism>
<dbReference type="InterPro" id="IPR013088">
    <property type="entry name" value="Znf_NHR/GATA"/>
</dbReference>
<feature type="region of interest" description="Disordered" evidence="10">
    <location>
        <begin position="315"/>
        <end position="506"/>
    </location>
</feature>
<gene>
    <name evidence="14" type="primary">LOC106821548</name>
</gene>
<evidence type="ECO:0000256" key="7">
    <source>
        <dbReference type="ARBA" id="ARBA00023163"/>
    </source>
</evidence>
<dbReference type="SUPFAM" id="SSF48508">
    <property type="entry name" value="Nuclear receptor ligand-binding domain"/>
    <property type="match status" value="1"/>
</dbReference>
<evidence type="ECO:0000256" key="9">
    <source>
        <dbReference type="ARBA" id="ARBA00023242"/>
    </source>
</evidence>
<dbReference type="InterPro" id="IPR001628">
    <property type="entry name" value="Znf_hrmn_rcpt"/>
</dbReference>
<dbReference type="SMART" id="SM00430">
    <property type="entry name" value="HOLI"/>
    <property type="match status" value="1"/>
</dbReference>